<gene>
    <name evidence="1" type="ORF">ERS852420_02910</name>
</gene>
<evidence type="ECO:0000313" key="2">
    <source>
        <dbReference type="Proteomes" id="UP000095495"/>
    </source>
</evidence>
<organism evidence="1 2">
    <name type="scientific">Roseburia faecis</name>
    <dbReference type="NCBI Taxonomy" id="301302"/>
    <lineage>
        <taxon>Bacteria</taxon>
        <taxon>Bacillati</taxon>
        <taxon>Bacillota</taxon>
        <taxon>Clostridia</taxon>
        <taxon>Lachnospirales</taxon>
        <taxon>Lachnospiraceae</taxon>
        <taxon>Roseburia</taxon>
    </lineage>
</organism>
<sequence>MTYDIKADHNGQAVRRVAYGDLQAWLIVNQLSRDG</sequence>
<dbReference type="Proteomes" id="UP000095495">
    <property type="component" value="Unassembled WGS sequence"/>
</dbReference>
<reference evidence="1 2" key="1">
    <citation type="submission" date="2015-09" db="EMBL/GenBank/DDBJ databases">
        <authorList>
            <consortium name="Pathogen Informatics"/>
        </authorList>
    </citation>
    <scope>NUCLEOTIDE SEQUENCE [LARGE SCALE GENOMIC DNA]</scope>
    <source>
        <strain evidence="1 2">2789STDY5608863</strain>
    </source>
</reference>
<protein>
    <submittedName>
        <fullName evidence="1">Uncharacterized protein</fullName>
    </submittedName>
</protein>
<dbReference type="EMBL" id="CYXV01000014">
    <property type="protein sequence ID" value="CUN13322.1"/>
    <property type="molecule type" value="Genomic_DNA"/>
</dbReference>
<proteinExistence type="predicted"/>
<name>A0A173UE80_9FIRM</name>
<dbReference type="AlphaFoldDB" id="A0A173UE80"/>
<accession>A0A173UE80</accession>
<evidence type="ECO:0000313" key="1">
    <source>
        <dbReference type="EMBL" id="CUN13322.1"/>
    </source>
</evidence>